<reference evidence="1" key="1">
    <citation type="journal article" date="2023" name="Mol. Biol. Evol.">
        <title>Third-Generation Sequencing Reveals the Adaptive Role of the Epigenome in Three Deep-Sea Polychaetes.</title>
        <authorList>
            <person name="Perez M."/>
            <person name="Aroh O."/>
            <person name="Sun Y."/>
            <person name="Lan Y."/>
            <person name="Juniper S.K."/>
            <person name="Young C.R."/>
            <person name="Angers B."/>
            <person name="Qian P.Y."/>
        </authorList>
    </citation>
    <scope>NUCLEOTIDE SEQUENCE</scope>
    <source>
        <strain evidence="1">R07B-5</strain>
    </source>
</reference>
<dbReference type="AlphaFoldDB" id="A0AAD9IMX8"/>
<keyword evidence="2" id="KW-1185">Reference proteome</keyword>
<gene>
    <name evidence="1" type="ORF">NP493_8276g00000</name>
</gene>
<dbReference type="Proteomes" id="UP001209878">
    <property type="component" value="Unassembled WGS sequence"/>
</dbReference>
<evidence type="ECO:0000313" key="2">
    <source>
        <dbReference type="Proteomes" id="UP001209878"/>
    </source>
</evidence>
<comment type="caution">
    <text evidence="1">The sequence shown here is derived from an EMBL/GenBank/DDBJ whole genome shotgun (WGS) entry which is preliminary data.</text>
</comment>
<evidence type="ECO:0000313" key="1">
    <source>
        <dbReference type="EMBL" id="KAK2138207.1"/>
    </source>
</evidence>
<protein>
    <submittedName>
        <fullName evidence="1">Uncharacterized protein</fullName>
    </submittedName>
</protein>
<dbReference type="EMBL" id="JAODUO010008284">
    <property type="protein sequence ID" value="KAK2138207.1"/>
    <property type="molecule type" value="Genomic_DNA"/>
</dbReference>
<name>A0AAD9IMX8_RIDPI</name>
<dbReference type="SUPFAM" id="SSF49785">
    <property type="entry name" value="Galactose-binding domain-like"/>
    <property type="match status" value="1"/>
</dbReference>
<sequence>GRLRDFTIGVTNTLPTAATGPDKLPREVCLHFTGVFPASTEMLTCTAIARGRYLFIQIEGDGLAKDMLTICEVEVF</sequence>
<organism evidence="1 2">
    <name type="scientific">Ridgeia piscesae</name>
    <name type="common">Tubeworm</name>
    <dbReference type="NCBI Taxonomy" id="27915"/>
    <lineage>
        <taxon>Eukaryota</taxon>
        <taxon>Metazoa</taxon>
        <taxon>Spiralia</taxon>
        <taxon>Lophotrochozoa</taxon>
        <taxon>Annelida</taxon>
        <taxon>Polychaeta</taxon>
        <taxon>Sedentaria</taxon>
        <taxon>Canalipalpata</taxon>
        <taxon>Sabellida</taxon>
        <taxon>Siboglinidae</taxon>
        <taxon>Ridgeia</taxon>
    </lineage>
</organism>
<proteinExistence type="predicted"/>
<feature type="non-terminal residue" evidence="1">
    <location>
        <position position="1"/>
    </location>
</feature>
<dbReference type="InterPro" id="IPR008979">
    <property type="entry name" value="Galactose-bd-like_sf"/>
</dbReference>
<accession>A0AAD9IMX8</accession>
<dbReference type="Gene3D" id="2.60.120.260">
    <property type="entry name" value="Galactose-binding domain-like"/>
    <property type="match status" value="1"/>
</dbReference>